<dbReference type="GO" id="GO:0016810">
    <property type="term" value="F:hydrolase activity, acting on carbon-nitrogen (but not peptide) bonds"/>
    <property type="evidence" value="ECO:0007669"/>
    <property type="project" value="InterPro"/>
</dbReference>
<dbReference type="Gene3D" id="3.20.20.140">
    <property type="entry name" value="Metal-dependent hydrolases"/>
    <property type="match status" value="1"/>
</dbReference>
<proteinExistence type="predicted"/>
<dbReference type="AlphaFoldDB" id="A0A1M4PM39"/>
<dbReference type="InterPro" id="IPR050378">
    <property type="entry name" value="Metallo-dep_Hydrolases_sf"/>
</dbReference>
<dbReference type="EMBL" id="LT669839">
    <property type="protein sequence ID" value="SHD76515.1"/>
    <property type="molecule type" value="Genomic_DNA"/>
</dbReference>
<dbReference type="PANTHER" id="PTHR11647">
    <property type="entry name" value="HYDRANTOINASE/DIHYDROPYRIMIDINASE FAMILY MEMBER"/>
    <property type="match status" value="1"/>
</dbReference>
<dbReference type="SUPFAM" id="SSF51338">
    <property type="entry name" value="Composite domain of metallo-dependent hydrolases"/>
    <property type="match status" value="1"/>
</dbReference>
<dbReference type="InterPro" id="IPR032466">
    <property type="entry name" value="Metal_Hydrolase"/>
</dbReference>
<dbReference type="RefSeq" id="WP_243473945.1">
    <property type="nucleotide sequence ID" value="NZ_LT669839.1"/>
</dbReference>
<dbReference type="Pfam" id="PF07969">
    <property type="entry name" value="Amidohydro_3"/>
    <property type="match status" value="1"/>
</dbReference>
<name>A0A1M4PM39_9FIRM</name>
<evidence type="ECO:0000313" key="3">
    <source>
        <dbReference type="Proteomes" id="UP000245423"/>
    </source>
</evidence>
<dbReference type="InterPro" id="IPR013108">
    <property type="entry name" value="Amidohydro_3"/>
</dbReference>
<dbReference type="PANTHER" id="PTHR11647:SF1">
    <property type="entry name" value="COLLAPSIN RESPONSE MEDIATOR PROTEIN"/>
    <property type="match status" value="1"/>
</dbReference>
<accession>A0A1M4PM39</accession>
<organism evidence="2 3">
    <name type="scientific">[Clostridium] ultunense Esp</name>
    <dbReference type="NCBI Taxonomy" id="1288971"/>
    <lineage>
        <taxon>Bacteria</taxon>
        <taxon>Bacillati</taxon>
        <taxon>Bacillota</taxon>
        <taxon>Tissierellia</taxon>
        <taxon>Tissierellales</taxon>
        <taxon>Tepidimicrobiaceae</taxon>
        <taxon>Schnuerera</taxon>
    </lineage>
</organism>
<reference evidence="2 3" key="1">
    <citation type="submission" date="2016-11" db="EMBL/GenBank/DDBJ databases">
        <authorList>
            <person name="Manzoor S."/>
        </authorList>
    </citation>
    <scope>NUCLEOTIDE SEQUENCE [LARGE SCALE GENOMIC DNA]</scope>
    <source>
        <strain evidence="2">Clostridium ultunense strain Esp</strain>
    </source>
</reference>
<dbReference type="SUPFAM" id="SSF51556">
    <property type="entry name" value="Metallo-dependent hydrolases"/>
    <property type="match status" value="1"/>
</dbReference>
<evidence type="ECO:0000313" key="2">
    <source>
        <dbReference type="EMBL" id="SHD76515.1"/>
    </source>
</evidence>
<dbReference type="Gene3D" id="2.30.40.10">
    <property type="entry name" value="Urease, subunit C, domain 1"/>
    <property type="match status" value="1"/>
</dbReference>
<sequence length="359" mass="39526">MLVIKGAKIYTSAEKVYEKGDILIEDGKILDVGQNLSWDEGEVIDADGLVVIPGIIDAHSHIGGFGSTMDDQDLNEMTKNATPEVESIYSIDTKSSEFKRVLEAGITTSAIAPGSGNVIGGLVCAVKSYGANIEEMCIKNPVALKAALGGNPKGVYGKRNQMPMTRMGIANVIRETLIKGQQYIEKREKGEVEFDLGMENVSKVLRKEIPLKVHCEQFDMLTIIRIAKEFDIDFTLDHAWGASDFYDDIVESNCKGVIYGPIGVLLLPGECGKIDIHSLIELDKRGVPCAIMTDGPILNPDIIIVQAGEVIRFGGERQIGFYKNIKNHKRGIYPRYFFYVFKEQMRKIPGFGAEPQGSM</sequence>
<evidence type="ECO:0000259" key="1">
    <source>
        <dbReference type="Pfam" id="PF07969"/>
    </source>
</evidence>
<dbReference type="InterPro" id="IPR011059">
    <property type="entry name" value="Metal-dep_hydrolase_composite"/>
</dbReference>
<gene>
    <name evidence="2" type="ORF">CUESP1_1142</name>
</gene>
<feature type="domain" description="Amidohydrolase 3" evidence="1">
    <location>
        <begin position="42"/>
        <end position="82"/>
    </location>
</feature>
<keyword evidence="3" id="KW-1185">Reference proteome</keyword>
<dbReference type="Proteomes" id="UP000245423">
    <property type="component" value="Chromosome 1"/>
</dbReference>
<protein>
    <recommendedName>
        <fullName evidence="1">Amidohydrolase 3 domain-containing protein</fullName>
    </recommendedName>
</protein>